<feature type="domain" description="Pentraxin (PTX)" evidence="7">
    <location>
        <begin position="19"/>
        <end position="221"/>
    </location>
</feature>
<dbReference type="STRING" id="7574.A0A1S3IEG6"/>
<evidence type="ECO:0000256" key="3">
    <source>
        <dbReference type="ARBA" id="ARBA00023157"/>
    </source>
</evidence>
<evidence type="ECO:0000313" key="9">
    <source>
        <dbReference type="RefSeq" id="XP_013396543.1"/>
    </source>
</evidence>
<sequence>MESFAKVAQSIRPDPSIGESTILRWPSPQTVKSYVKLHAVTPAMTAMTACMRVKSAFIGNGVTYLLSYATASAVDTFLLGYSGNGAIVLNLINSGMDTSVTKVYDSFWHHWCFSWNNYGGKWTLYMDGMPAASGNSYRSGWTVPENGVWIVGQDQDTSGGGFVATQAYVGDITSINVWNTDNVDVAAVANCGDKFGGNVISWHVVAKEIHEVSTYREDLCKIRDEE</sequence>
<accession>A0A1S3IEG6</accession>
<dbReference type="InterPro" id="IPR013320">
    <property type="entry name" value="ConA-like_dom_sf"/>
</dbReference>
<dbReference type="SUPFAM" id="SSF49899">
    <property type="entry name" value="Concanavalin A-like lectins/glucanases"/>
    <property type="match status" value="1"/>
</dbReference>
<keyword evidence="2 6" id="KW-0106">Calcium</keyword>
<gene>
    <name evidence="9" type="primary">LOC106163490</name>
</gene>
<evidence type="ECO:0000313" key="8">
    <source>
        <dbReference type="Proteomes" id="UP000085678"/>
    </source>
</evidence>
<keyword evidence="8" id="KW-1185">Reference proteome</keyword>
<dbReference type="PROSITE" id="PS51828">
    <property type="entry name" value="PTX_2"/>
    <property type="match status" value="1"/>
</dbReference>
<reference evidence="9" key="1">
    <citation type="submission" date="2025-08" db="UniProtKB">
        <authorList>
            <consortium name="RefSeq"/>
        </authorList>
    </citation>
    <scope>IDENTIFICATION</scope>
    <source>
        <tissue evidence="9">Gonads</tissue>
    </source>
</reference>
<dbReference type="AlphaFoldDB" id="A0A1S3IEG6"/>
<evidence type="ECO:0000256" key="4">
    <source>
        <dbReference type="ARBA" id="ARBA00023180"/>
    </source>
</evidence>
<comment type="caution">
    <text evidence="5">Lacks conserved residue(s) required for the propagation of feature annotation.</text>
</comment>
<dbReference type="OrthoDB" id="8871962at2759"/>
<dbReference type="Proteomes" id="UP000085678">
    <property type="component" value="Unplaced"/>
</dbReference>
<dbReference type="SMART" id="SM00159">
    <property type="entry name" value="PTX"/>
    <property type="match status" value="1"/>
</dbReference>
<evidence type="ECO:0000256" key="6">
    <source>
        <dbReference type="RuleBase" id="RU362112"/>
    </source>
</evidence>
<dbReference type="PRINTS" id="PR00895">
    <property type="entry name" value="PENTAXIN"/>
</dbReference>
<dbReference type="InterPro" id="IPR001759">
    <property type="entry name" value="PTX_dom"/>
</dbReference>
<keyword evidence="4" id="KW-0325">Glycoprotein</keyword>
<keyword evidence="3" id="KW-1015">Disulfide bond</keyword>
<dbReference type="Pfam" id="PF00354">
    <property type="entry name" value="Pentaxin"/>
    <property type="match status" value="1"/>
</dbReference>
<dbReference type="Gene3D" id="2.60.120.200">
    <property type="match status" value="1"/>
</dbReference>
<evidence type="ECO:0000256" key="5">
    <source>
        <dbReference type="PROSITE-ProRule" id="PRU01172"/>
    </source>
</evidence>
<comment type="cofactor">
    <cofactor evidence="6">
        <name>Ca(2+)</name>
        <dbReference type="ChEBI" id="CHEBI:29108"/>
    </cofactor>
    <text evidence="6">Binds 2 calcium ions per subunit.</text>
</comment>
<dbReference type="InParanoid" id="A0A1S3IEG6"/>
<dbReference type="KEGG" id="lak:106163490"/>
<keyword evidence="1 6" id="KW-0479">Metal-binding</keyword>
<organism evidence="8 9">
    <name type="scientific">Lingula anatina</name>
    <name type="common">Brachiopod</name>
    <name type="synonym">Lingula unguis</name>
    <dbReference type="NCBI Taxonomy" id="7574"/>
    <lineage>
        <taxon>Eukaryota</taxon>
        <taxon>Metazoa</taxon>
        <taxon>Spiralia</taxon>
        <taxon>Lophotrochozoa</taxon>
        <taxon>Brachiopoda</taxon>
        <taxon>Linguliformea</taxon>
        <taxon>Lingulata</taxon>
        <taxon>Lingulida</taxon>
        <taxon>Linguloidea</taxon>
        <taxon>Lingulidae</taxon>
        <taxon>Lingula</taxon>
    </lineage>
</organism>
<dbReference type="PANTHER" id="PTHR19277:SF161">
    <property type="entry name" value="LAMININ G DOMAIN-CONTAINING PROTEIN"/>
    <property type="match status" value="1"/>
</dbReference>
<dbReference type="RefSeq" id="XP_013396543.1">
    <property type="nucleotide sequence ID" value="XM_013541089.1"/>
</dbReference>
<protein>
    <recommendedName>
        <fullName evidence="6">Pentraxin family member</fullName>
    </recommendedName>
</protein>
<comment type="subunit">
    <text evidence="6">Homopentamer. Pentaxin (or pentraxin) have a discoid arrangement of 5 non-covalently bound subunits.</text>
</comment>
<dbReference type="InterPro" id="IPR051360">
    <property type="entry name" value="Neuronal_Pentraxin_Related"/>
</dbReference>
<evidence type="ECO:0000256" key="1">
    <source>
        <dbReference type="ARBA" id="ARBA00022723"/>
    </source>
</evidence>
<evidence type="ECO:0000256" key="2">
    <source>
        <dbReference type="ARBA" id="ARBA00022837"/>
    </source>
</evidence>
<name>A0A1S3IEG6_LINAN</name>
<dbReference type="GeneID" id="106163490"/>
<dbReference type="GO" id="GO:0005576">
    <property type="term" value="C:extracellular region"/>
    <property type="evidence" value="ECO:0007669"/>
    <property type="project" value="UniProtKB-SubCell"/>
</dbReference>
<evidence type="ECO:0000259" key="7">
    <source>
        <dbReference type="PROSITE" id="PS51828"/>
    </source>
</evidence>
<proteinExistence type="inferred from homology"/>
<comment type="similarity">
    <text evidence="6">Belongs to the pentraxin family.</text>
</comment>
<comment type="subcellular location">
    <subcellularLocation>
        <location evidence="6">Secreted</location>
    </subcellularLocation>
</comment>
<dbReference type="PANTHER" id="PTHR19277">
    <property type="entry name" value="PENTRAXIN"/>
    <property type="match status" value="1"/>
</dbReference>
<dbReference type="GO" id="GO:0046872">
    <property type="term" value="F:metal ion binding"/>
    <property type="evidence" value="ECO:0007669"/>
    <property type="project" value="UniProtKB-KW"/>
</dbReference>